<dbReference type="Gene3D" id="2.40.50.330">
    <property type="match status" value="1"/>
</dbReference>
<comment type="similarity">
    <text evidence="1">Belongs to the CvfB family.</text>
</comment>
<dbReference type="InterPro" id="IPR036390">
    <property type="entry name" value="WH_DNA-bd_sf"/>
</dbReference>
<sequence>MISSGSIITAVVSDQNDEEFYVQYEGETLRLHSPKSDWQLKDEVTGFAYENMKDQWVLTTEISAVGMDRYAYGEVVQARRDLGVFINIGLPDKDVVLSLDDLPLMHNLWPQQGDRLMISLKTDHKNRLWADLATDDVFKEIGHFSPSFERNETVTGIVYITKRVGSFLMLNDLRLGFIHESERDEEPRMGQEITGRVIGRMQDGRLSISLKPFAFVEIQEDAKMLLTILQRDPTHAFIYHDKSDPTIIKDYFGISKGAFKRALGNLLKNGLITTDDTGTKLTPKGIEYVE</sequence>
<dbReference type="Pfam" id="PF17783">
    <property type="entry name" value="WHD_CvfB"/>
    <property type="match status" value="1"/>
</dbReference>
<dbReference type="InterPro" id="IPR048587">
    <property type="entry name" value="CvfB_S1_3rd"/>
</dbReference>
<organism evidence="3 4">
    <name type="scientific">Lapidilactobacillus mulanensis</name>
    <dbReference type="NCBI Taxonomy" id="2485999"/>
    <lineage>
        <taxon>Bacteria</taxon>
        <taxon>Bacillati</taxon>
        <taxon>Bacillota</taxon>
        <taxon>Bacilli</taxon>
        <taxon>Lactobacillales</taxon>
        <taxon>Lactobacillaceae</taxon>
        <taxon>Lapidilactobacillus</taxon>
    </lineage>
</organism>
<evidence type="ECO:0000313" key="4">
    <source>
        <dbReference type="Proteomes" id="UP001597244"/>
    </source>
</evidence>
<dbReference type="InterPro" id="IPR039566">
    <property type="entry name" value="CvfB_S1_st"/>
</dbReference>
<evidence type="ECO:0000259" key="2">
    <source>
        <dbReference type="PROSITE" id="PS50126"/>
    </source>
</evidence>
<dbReference type="PANTHER" id="PTHR37296">
    <property type="entry name" value="CONSERVED VIRULENCE FACTOR B"/>
    <property type="match status" value="1"/>
</dbReference>
<dbReference type="Pfam" id="PF21191">
    <property type="entry name" value="CvfB_1st"/>
    <property type="match status" value="1"/>
</dbReference>
<dbReference type="Gene3D" id="1.10.10.10">
    <property type="entry name" value="Winged helix-like DNA-binding domain superfamily/Winged helix DNA-binding domain"/>
    <property type="match status" value="1"/>
</dbReference>
<dbReference type="InterPro" id="IPR003029">
    <property type="entry name" value="S1_domain"/>
</dbReference>
<dbReference type="Gene3D" id="2.40.50.140">
    <property type="entry name" value="Nucleic acid-binding proteins"/>
    <property type="match status" value="2"/>
</dbReference>
<dbReference type="EMBL" id="JBHTOF010000100">
    <property type="protein sequence ID" value="MFD1466268.1"/>
    <property type="molecule type" value="Genomic_DNA"/>
</dbReference>
<dbReference type="PANTHER" id="PTHR37296:SF1">
    <property type="entry name" value="CONSERVED VIRULENCE FACTOR B"/>
    <property type="match status" value="1"/>
</dbReference>
<dbReference type="InterPro" id="IPR014464">
    <property type="entry name" value="CvfB_fam"/>
</dbReference>
<evidence type="ECO:0000313" key="3">
    <source>
        <dbReference type="EMBL" id="MFD1466268.1"/>
    </source>
</evidence>
<accession>A0ABW4DRB7</accession>
<name>A0ABW4DRB7_9LACO</name>
<dbReference type="InterPro" id="IPR036388">
    <property type="entry name" value="WH-like_DNA-bd_sf"/>
</dbReference>
<dbReference type="InterPro" id="IPR040764">
    <property type="entry name" value="CvfB_WH"/>
</dbReference>
<keyword evidence="4" id="KW-1185">Reference proteome</keyword>
<gene>
    <name evidence="3" type="ORF">ACFQ4L_09375</name>
</gene>
<feature type="domain" description="S1 motif" evidence="2">
    <location>
        <begin position="151"/>
        <end position="211"/>
    </location>
</feature>
<reference evidence="4" key="1">
    <citation type="journal article" date="2019" name="Int. J. Syst. Evol. Microbiol.">
        <title>The Global Catalogue of Microorganisms (GCM) 10K type strain sequencing project: providing services to taxonomists for standard genome sequencing and annotation.</title>
        <authorList>
            <consortium name="The Broad Institute Genomics Platform"/>
            <consortium name="The Broad Institute Genome Sequencing Center for Infectious Disease"/>
            <person name="Wu L."/>
            <person name="Ma J."/>
        </authorList>
    </citation>
    <scope>NUCLEOTIDE SEQUENCE [LARGE SCALE GENOMIC DNA]</scope>
    <source>
        <strain evidence="4">CCM 8951</strain>
    </source>
</reference>
<dbReference type="InterPro" id="IPR012340">
    <property type="entry name" value="NA-bd_OB-fold"/>
</dbReference>
<dbReference type="InterPro" id="IPR048588">
    <property type="entry name" value="CvfB_S1_2nd"/>
</dbReference>
<dbReference type="RefSeq" id="WP_125577860.1">
    <property type="nucleotide sequence ID" value="NZ_JBHTOF010000100.1"/>
</dbReference>
<comment type="caution">
    <text evidence="3">The sequence shown here is derived from an EMBL/GenBank/DDBJ whole genome shotgun (WGS) entry which is preliminary data.</text>
</comment>
<proteinExistence type="inferred from homology"/>
<protein>
    <submittedName>
        <fullName evidence="3">S1 RNA-binding domain-containing protein</fullName>
    </submittedName>
</protein>
<dbReference type="SUPFAM" id="SSF46785">
    <property type="entry name" value="Winged helix' DNA-binding domain"/>
    <property type="match status" value="1"/>
</dbReference>
<dbReference type="Pfam" id="PF13509">
    <property type="entry name" value="S1_2"/>
    <property type="match status" value="1"/>
</dbReference>
<dbReference type="SMART" id="SM00316">
    <property type="entry name" value="S1"/>
    <property type="match status" value="1"/>
</dbReference>
<dbReference type="PROSITE" id="PS50126">
    <property type="entry name" value="S1"/>
    <property type="match status" value="1"/>
</dbReference>
<dbReference type="Pfam" id="PF21543">
    <property type="entry name" value="CvfB_2nd"/>
    <property type="match status" value="1"/>
</dbReference>
<dbReference type="Proteomes" id="UP001597244">
    <property type="component" value="Unassembled WGS sequence"/>
</dbReference>
<dbReference type="PIRSF" id="PIRSF012524">
    <property type="entry name" value="YitL_S1"/>
    <property type="match status" value="1"/>
</dbReference>
<evidence type="ECO:0000256" key="1">
    <source>
        <dbReference type="PIRNR" id="PIRNR012524"/>
    </source>
</evidence>